<sequence>MDDLIGFVLGNKHRGRVIEVLGSKGPMSADKIAKIERITPPAIRKVLQDLDERGLIEELDGAWRLTERGVELERELKRRS</sequence>
<protein>
    <submittedName>
        <fullName evidence="2">Putative transcriptional regulator</fullName>
    </submittedName>
</protein>
<evidence type="ECO:0000313" key="2">
    <source>
        <dbReference type="EMBL" id="ABK15223.1"/>
    </source>
</evidence>
<dbReference type="Gene3D" id="1.10.10.10">
    <property type="entry name" value="Winged helix-like DNA-binding domain superfamily/Winged helix DNA-binding domain"/>
    <property type="match status" value="1"/>
</dbReference>
<dbReference type="EMBL" id="CP000477">
    <property type="protein sequence ID" value="ABK15223.1"/>
    <property type="molecule type" value="Genomic_DNA"/>
</dbReference>
<dbReference type="InterPro" id="IPR036388">
    <property type="entry name" value="WH-like_DNA-bd_sf"/>
</dbReference>
<dbReference type="Proteomes" id="UP000000674">
    <property type="component" value="Chromosome"/>
</dbReference>
<evidence type="ECO:0000259" key="1">
    <source>
        <dbReference type="Pfam" id="PF08461"/>
    </source>
</evidence>
<evidence type="ECO:0000313" key="3">
    <source>
        <dbReference type="Proteomes" id="UP000000674"/>
    </source>
</evidence>
<dbReference type="InterPro" id="IPR036390">
    <property type="entry name" value="WH_DNA-bd_sf"/>
</dbReference>
<organism evidence="2 3">
    <name type="scientific">Methanothrix thermoacetophila (strain DSM 6194 / JCM 14653 / NBRC 101360 / PT)</name>
    <name type="common">Methanosaeta thermophila</name>
    <dbReference type="NCBI Taxonomy" id="349307"/>
    <lineage>
        <taxon>Archaea</taxon>
        <taxon>Methanobacteriati</taxon>
        <taxon>Methanobacteriota</taxon>
        <taxon>Stenosarchaea group</taxon>
        <taxon>Methanomicrobia</taxon>
        <taxon>Methanotrichales</taxon>
        <taxon>Methanotrichaceae</taxon>
        <taxon>Methanothrix</taxon>
    </lineage>
</organism>
<dbReference type="SUPFAM" id="SSF46785">
    <property type="entry name" value="Winged helix' DNA-binding domain"/>
    <property type="match status" value="1"/>
</dbReference>
<dbReference type="RefSeq" id="WP_011696615.1">
    <property type="nucleotide sequence ID" value="NC_008553.1"/>
</dbReference>
<name>A0B949_METTP</name>
<keyword evidence="3" id="KW-1185">Reference proteome</keyword>
<dbReference type="AlphaFoldDB" id="A0B949"/>
<proteinExistence type="predicted"/>
<dbReference type="Pfam" id="PF08461">
    <property type="entry name" value="WHD_RNase_R"/>
    <property type="match status" value="1"/>
</dbReference>
<dbReference type="InterPro" id="IPR013668">
    <property type="entry name" value="RNase_R_HTH_12"/>
</dbReference>
<feature type="domain" description="Ribonuclease R winged-helix" evidence="1">
    <location>
        <begin position="24"/>
        <end position="71"/>
    </location>
</feature>
<reference evidence="2 3" key="1">
    <citation type="submission" date="2006-10" db="EMBL/GenBank/DDBJ databases">
        <title>Complete sequence of Methanosaeta thermophila PT.</title>
        <authorList>
            <consortium name="US DOE Joint Genome Institute"/>
            <person name="Copeland A."/>
            <person name="Lucas S."/>
            <person name="Lapidus A."/>
            <person name="Barry K."/>
            <person name="Detter J.C."/>
            <person name="Glavina del Rio T."/>
            <person name="Hammon N."/>
            <person name="Israni S."/>
            <person name="Pitluck S."/>
            <person name="Chain P."/>
            <person name="Malfatti S."/>
            <person name="Shin M."/>
            <person name="Vergez L."/>
            <person name="Schmutz J."/>
            <person name="Larimer F."/>
            <person name="Land M."/>
            <person name="Hauser L."/>
            <person name="Kyrpides N."/>
            <person name="Kim E."/>
            <person name="Smith K.S."/>
            <person name="Ingram-Smith C."/>
            <person name="Richardson P."/>
        </authorList>
    </citation>
    <scope>NUCLEOTIDE SEQUENCE [LARGE SCALE GENOMIC DNA]</scope>
    <source>
        <strain evidence="3">DSM 6194 / JCM 14653 / NBRC 101360 / PT</strain>
    </source>
</reference>
<dbReference type="OrthoDB" id="140281at2157"/>
<dbReference type="GeneID" id="4462392"/>
<accession>A0B949</accession>
<gene>
    <name evidence="2" type="ordered locus">Mthe_1449</name>
</gene>
<dbReference type="HOGENOM" id="CLU_191927_0_0_2"/>
<dbReference type="KEGG" id="mtp:Mthe_1449"/>